<dbReference type="EMBL" id="CAJOBC010087356">
    <property type="protein sequence ID" value="CAF4355717.1"/>
    <property type="molecule type" value="Genomic_DNA"/>
</dbReference>
<gene>
    <name evidence="2" type="ORF">GPM918_LOCUS36337</name>
    <name evidence="3" type="ORF">GPM918_LOCUS36338</name>
    <name evidence="1" type="ORF">OVA965_LOCUS15305</name>
    <name evidence="5" type="ORF">SRO942_LOCUS37069</name>
    <name evidence="6" type="ORF">SRO942_LOCUS37070</name>
    <name evidence="4" type="ORF">TMI583_LOCUS15311</name>
</gene>
<dbReference type="AlphaFoldDB" id="A0A815ST71"/>
<evidence type="ECO:0000313" key="6">
    <source>
        <dbReference type="EMBL" id="CAF4355717.1"/>
    </source>
</evidence>
<dbReference type="EMBL" id="CAJOBA010006864">
    <property type="protein sequence ID" value="CAF3785505.1"/>
    <property type="molecule type" value="Genomic_DNA"/>
</dbReference>
<evidence type="ECO:0000313" key="4">
    <source>
        <dbReference type="EMBL" id="CAF3785505.1"/>
    </source>
</evidence>
<dbReference type="EMBL" id="CAJNOK010006855">
    <property type="protein sequence ID" value="CAF1016438.1"/>
    <property type="molecule type" value="Genomic_DNA"/>
</dbReference>
<dbReference type="EMBL" id="CAJNOQ010021861">
    <property type="protein sequence ID" value="CAF1492912.1"/>
    <property type="molecule type" value="Genomic_DNA"/>
</dbReference>
<dbReference type="EMBL" id="CAJNOQ010021861">
    <property type="protein sequence ID" value="CAF1492895.1"/>
    <property type="molecule type" value="Genomic_DNA"/>
</dbReference>
<dbReference type="Proteomes" id="UP000677228">
    <property type="component" value="Unassembled WGS sequence"/>
</dbReference>
<evidence type="ECO:0000313" key="3">
    <source>
        <dbReference type="EMBL" id="CAF1492912.1"/>
    </source>
</evidence>
<sequence>IYKPKYFNNINDFLLYNHYYKNDEFNIENNSSLLLEHDHNDILIQYRQAGDCYLLIEYGNSKLAINLILRMHMHQIQEYILDLLQI</sequence>
<dbReference type="Proteomes" id="UP000682733">
    <property type="component" value="Unassembled WGS sequence"/>
</dbReference>
<evidence type="ECO:0000313" key="7">
    <source>
        <dbReference type="Proteomes" id="UP000663829"/>
    </source>
</evidence>
<evidence type="ECO:0000313" key="2">
    <source>
        <dbReference type="EMBL" id="CAF1492895.1"/>
    </source>
</evidence>
<protein>
    <submittedName>
        <fullName evidence="3">Uncharacterized protein</fullName>
    </submittedName>
</protein>
<name>A0A815ST71_9BILA</name>
<evidence type="ECO:0000313" key="5">
    <source>
        <dbReference type="EMBL" id="CAF4355698.1"/>
    </source>
</evidence>
<reference evidence="3" key="1">
    <citation type="submission" date="2021-02" db="EMBL/GenBank/DDBJ databases">
        <authorList>
            <person name="Nowell W R."/>
        </authorList>
    </citation>
    <scope>NUCLEOTIDE SEQUENCE</scope>
</reference>
<accession>A0A815ST71</accession>
<dbReference type="EMBL" id="CAJOBC010087356">
    <property type="protein sequence ID" value="CAF4355698.1"/>
    <property type="molecule type" value="Genomic_DNA"/>
</dbReference>
<dbReference type="Proteomes" id="UP000663829">
    <property type="component" value="Unassembled WGS sequence"/>
</dbReference>
<dbReference type="Proteomes" id="UP000681722">
    <property type="component" value="Unassembled WGS sequence"/>
</dbReference>
<keyword evidence="7" id="KW-1185">Reference proteome</keyword>
<organism evidence="3 7">
    <name type="scientific">Didymodactylos carnosus</name>
    <dbReference type="NCBI Taxonomy" id="1234261"/>
    <lineage>
        <taxon>Eukaryota</taxon>
        <taxon>Metazoa</taxon>
        <taxon>Spiralia</taxon>
        <taxon>Gnathifera</taxon>
        <taxon>Rotifera</taxon>
        <taxon>Eurotatoria</taxon>
        <taxon>Bdelloidea</taxon>
        <taxon>Philodinida</taxon>
        <taxon>Philodinidae</taxon>
        <taxon>Didymodactylos</taxon>
    </lineage>
</organism>
<comment type="caution">
    <text evidence="3">The sequence shown here is derived from an EMBL/GenBank/DDBJ whole genome shotgun (WGS) entry which is preliminary data.</text>
</comment>
<evidence type="ECO:0000313" key="1">
    <source>
        <dbReference type="EMBL" id="CAF1016438.1"/>
    </source>
</evidence>
<proteinExistence type="predicted"/>
<dbReference type="Gene3D" id="3.30.1360.40">
    <property type="match status" value="1"/>
</dbReference>
<feature type="non-terminal residue" evidence="3">
    <location>
        <position position="1"/>
    </location>
</feature>